<dbReference type="InterPro" id="IPR044993">
    <property type="entry name" value="BXL"/>
</dbReference>
<dbReference type="InterPro" id="IPR036962">
    <property type="entry name" value="Glyco_hydro_3_N_sf"/>
</dbReference>
<dbReference type="InterPro" id="IPR026891">
    <property type="entry name" value="Fn3-like"/>
</dbReference>
<sequence>MLSLFDGAAKLFTIICLAATLTKLPFPVSAQPPFSCGNSNPQTEAFPFCQTTLPIYQRVRDLVSRLTLDEKISQLVNSAPAIPRLGIPAYEWWSEALHGVSGYGYGIMFNGRISSATIFPQVILSAATFDPSLWYLIGQAVGKEARAMYNEGQAKGMTFWAPNINIFRDPRWGRGQETPGEDPSVAAQYAVSYVRGIQGDSFEGGQLRRKGHLQASACCKHFTAYDLDNWKGIKRIGFNAIVSKQDLADTYQPPFKSCVQQGKASGIMCAYNRVNGVPNCADYNLLTTTARRQWGFHGIIATSPEDAVRMYSKLNYTRSAIIQKKLAEYQVDRALHNLFSVRMRLGLFNGNPYNQLFGSLGAAHVCTQEHQQLALEAARNGIVLLKNNANLLPLRRSNALSLAVIGPNANTAYALRGNYDGPPCKNLEILKALQEYVPNTVYHKGCDAVTCGFADVNGAANVAKGADFVVLVMGLDQSIETEDCDRVELTLPGQQESLIREVARVSKKPVVLVLLCGGPVDVSFAKNDPKIGSILWAGYPGEAGGVAVAETIFGYHNPGGKLPVTWYPKDFINIPMTDMRMRPDPSSGYPGRTYRFYRGTKVFEFGYGLSYTTYSYNFMPATPNTISLTHQLMSTTRSTHQNSNAIRYLSVSDISTNICEKWKFSALVEVENSGNMAGKHPVLLFMKHERSSGDRAPVKQLVGFESVTLNSGERGVIEFVVNPCQHLSTADEDGLMVIEEGYRYLVVEDKEYLINIVI</sequence>
<comment type="similarity">
    <text evidence="1">Belongs to the glycosyl hydrolase 3 family.</text>
</comment>
<gene>
    <name evidence="7" type="ORF">F511_09006</name>
</gene>
<keyword evidence="4" id="KW-0326">Glycosidase</keyword>
<accession>A0A2Z7BLI5</accession>
<evidence type="ECO:0000256" key="1">
    <source>
        <dbReference type="ARBA" id="ARBA00005336"/>
    </source>
</evidence>
<dbReference type="Pfam" id="PF14310">
    <property type="entry name" value="Fn3-like"/>
    <property type="match status" value="1"/>
</dbReference>
<dbReference type="SUPFAM" id="SSF51445">
    <property type="entry name" value="(Trans)glycosidases"/>
    <property type="match status" value="1"/>
</dbReference>
<keyword evidence="2 5" id="KW-0732">Signal</keyword>
<dbReference type="Gene3D" id="3.40.50.1700">
    <property type="entry name" value="Glycoside hydrolase family 3 C-terminal domain"/>
    <property type="match status" value="1"/>
</dbReference>
<dbReference type="GO" id="GO:0046556">
    <property type="term" value="F:alpha-L-arabinofuranosidase activity"/>
    <property type="evidence" value="ECO:0007669"/>
    <property type="project" value="TreeGrafter"/>
</dbReference>
<dbReference type="GO" id="GO:0045493">
    <property type="term" value="P:xylan catabolic process"/>
    <property type="evidence" value="ECO:0007669"/>
    <property type="project" value="InterPro"/>
</dbReference>
<evidence type="ECO:0000256" key="5">
    <source>
        <dbReference type="SAM" id="SignalP"/>
    </source>
</evidence>
<dbReference type="InterPro" id="IPR013783">
    <property type="entry name" value="Ig-like_fold"/>
</dbReference>
<evidence type="ECO:0000256" key="3">
    <source>
        <dbReference type="ARBA" id="ARBA00022801"/>
    </source>
</evidence>
<proteinExistence type="inferred from homology"/>
<evidence type="ECO:0000313" key="8">
    <source>
        <dbReference type="Proteomes" id="UP000250235"/>
    </source>
</evidence>
<reference evidence="7 8" key="1">
    <citation type="journal article" date="2015" name="Proc. Natl. Acad. Sci. U.S.A.">
        <title>The resurrection genome of Boea hygrometrica: A blueprint for survival of dehydration.</title>
        <authorList>
            <person name="Xiao L."/>
            <person name="Yang G."/>
            <person name="Zhang L."/>
            <person name="Yang X."/>
            <person name="Zhao S."/>
            <person name="Ji Z."/>
            <person name="Zhou Q."/>
            <person name="Hu M."/>
            <person name="Wang Y."/>
            <person name="Chen M."/>
            <person name="Xu Y."/>
            <person name="Jin H."/>
            <person name="Xiao X."/>
            <person name="Hu G."/>
            <person name="Bao F."/>
            <person name="Hu Y."/>
            <person name="Wan P."/>
            <person name="Li L."/>
            <person name="Deng X."/>
            <person name="Kuang T."/>
            <person name="Xiang C."/>
            <person name="Zhu J.K."/>
            <person name="Oliver M.J."/>
            <person name="He Y."/>
        </authorList>
    </citation>
    <scope>NUCLEOTIDE SEQUENCE [LARGE SCALE GENOMIC DNA]</scope>
    <source>
        <strain evidence="8">cv. XS01</strain>
    </source>
</reference>
<dbReference type="SMART" id="SM01217">
    <property type="entry name" value="Fn3_like"/>
    <property type="match status" value="1"/>
</dbReference>
<dbReference type="PANTHER" id="PTHR42721">
    <property type="entry name" value="SUGAR HYDROLASE-RELATED"/>
    <property type="match status" value="1"/>
</dbReference>
<organism evidence="7 8">
    <name type="scientific">Dorcoceras hygrometricum</name>
    <dbReference type="NCBI Taxonomy" id="472368"/>
    <lineage>
        <taxon>Eukaryota</taxon>
        <taxon>Viridiplantae</taxon>
        <taxon>Streptophyta</taxon>
        <taxon>Embryophyta</taxon>
        <taxon>Tracheophyta</taxon>
        <taxon>Spermatophyta</taxon>
        <taxon>Magnoliopsida</taxon>
        <taxon>eudicotyledons</taxon>
        <taxon>Gunneridae</taxon>
        <taxon>Pentapetalae</taxon>
        <taxon>asterids</taxon>
        <taxon>lamiids</taxon>
        <taxon>Lamiales</taxon>
        <taxon>Gesneriaceae</taxon>
        <taxon>Didymocarpoideae</taxon>
        <taxon>Trichosporeae</taxon>
        <taxon>Loxocarpinae</taxon>
        <taxon>Dorcoceras</taxon>
    </lineage>
</organism>
<dbReference type="Pfam" id="PF00933">
    <property type="entry name" value="Glyco_hydro_3"/>
    <property type="match status" value="1"/>
</dbReference>
<dbReference type="InterPro" id="IPR001764">
    <property type="entry name" value="Glyco_hydro_3_N"/>
</dbReference>
<dbReference type="InterPro" id="IPR036881">
    <property type="entry name" value="Glyco_hydro_3_C_sf"/>
</dbReference>
<evidence type="ECO:0000313" key="7">
    <source>
        <dbReference type="EMBL" id="KZV35194.1"/>
    </source>
</evidence>
<dbReference type="InterPro" id="IPR002772">
    <property type="entry name" value="Glyco_hydro_3_C"/>
</dbReference>
<feature type="chain" id="PRO_5016274930" evidence="5">
    <location>
        <begin position="31"/>
        <end position="758"/>
    </location>
</feature>
<protein>
    <submittedName>
        <fullName evidence="7">Putative beta-D-xylosidase 7-like</fullName>
    </submittedName>
</protein>
<dbReference type="EMBL" id="KV004986">
    <property type="protein sequence ID" value="KZV35194.1"/>
    <property type="molecule type" value="Genomic_DNA"/>
</dbReference>
<dbReference type="GO" id="GO:0009505">
    <property type="term" value="C:plant-type cell wall"/>
    <property type="evidence" value="ECO:0007669"/>
    <property type="project" value="TreeGrafter"/>
</dbReference>
<dbReference type="SUPFAM" id="SSF52279">
    <property type="entry name" value="Beta-D-glucan exohydrolase, C-terminal domain"/>
    <property type="match status" value="1"/>
</dbReference>
<evidence type="ECO:0000256" key="2">
    <source>
        <dbReference type="ARBA" id="ARBA00022729"/>
    </source>
</evidence>
<dbReference type="Pfam" id="PF01915">
    <property type="entry name" value="Glyco_hydro_3_C"/>
    <property type="match status" value="1"/>
</dbReference>
<dbReference type="GO" id="GO:0031222">
    <property type="term" value="P:arabinan catabolic process"/>
    <property type="evidence" value="ECO:0007669"/>
    <property type="project" value="TreeGrafter"/>
</dbReference>
<evidence type="ECO:0000259" key="6">
    <source>
        <dbReference type="SMART" id="SM01217"/>
    </source>
</evidence>
<dbReference type="FunFam" id="3.40.50.1700:FF:000001">
    <property type="entry name" value="probable beta-D-xylosidase 2"/>
    <property type="match status" value="1"/>
</dbReference>
<dbReference type="AlphaFoldDB" id="A0A2Z7BLI5"/>
<dbReference type="Gene3D" id="2.60.40.10">
    <property type="entry name" value="Immunoglobulins"/>
    <property type="match status" value="1"/>
</dbReference>
<evidence type="ECO:0000256" key="4">
    <source>
        <dbReference type="ARBA" id="ARBA00023295"/>
    </source>
</evidence>
<dbReference type="OrthoDB" id="47059at2759"/>
<dbReference type="Proteomes" id="UP000250235">
    <property type="component" value="Unassembled WGS sequence"/>
</dbReference>
<dbReference type="GO" id="GO:0009044">
    <property type="term" value="F:xylan 1,4-beta-xylosidase activity"/>
    <property type="evidence" value="ECO:0007669"/>
    <property type="project" value="InterPro"/>
</dbReference>
<feature type="domain" description="Fibronectin type III-like" evidence="6">
    <location>
        <begin position="680"/>
        <end position="751"/>
    </location>
</feature>
<name>A0A2Z7BLI5_9LAMI</name>
<keyword evidence="3" id="KW-0378">Hydrolase</keyword>
<feature type="signal peptide" evidence="5">
    <location>
        <begin position="1"/>
        <end position="30"/>
    </location>
</feature>
<dbReference type="PANTHER" id="PTHR42721:SF3">
    <property type="entry name" value="BETA-D-XYLOSIDASE 5-RELATED"/>
    <property type="match status" value="1"/>
</dbReference>
<keyword evidence="8" id="KW-1185">Reference proteome</keyword>
<dbReference type="InterPro" id="IPR017853">
    <property type="entry name" value="GH"/>
</dbReference>
<dbReference type="Gene3D" id="3.20.20.300">
    <property type="entry name" value="Glycoside hydrolase, family 3, N-terminal domain"/>
    <property type="match status" value="1"/>
</dbReference>